<dbReference type="AlphaFoldDB" id="A0A131YDB0"/>
<keyword evidence="2" id="KW-0732">Signal</keyword>
<reference evidence="3" key="1">
    <citation type="journal article" date="2016" name="Ticks Tick Borne Dis.">
        <title>De novo assembly and annotation of the salivary gland transcriptome of Rhipicephalus appendiculatus male and female ticks during blood feeding.</title>
        <authorList>
            <person name="de Castro M.H."/>
            <person name="de Klerk D."/>
            <person name="Pienaar R."/>
            <person name="Latif A.A."/>
            <person name="Rees D.J."/>
            <person name="Mans B.J."/>
        </authorList>
    </citation>
    <scope>NUCLEOTIDE SEQUENCE</scope>
    <source>
        <tissue evidence="3">Salivary glands</tissue>
    </source>
</reference>
<feature type="compositionally biased region" description="Basic residues" evidence="1">
    <location>
        <begin position="159"/>
        <end position="172"/>
    </location>
</feature>
<protein>
    <submittedName>
        <fullName evidence="3">Uncharacterized protein</fullName>
    </submittedName>
</protein>
<name>A0A131YDB0_RHIAP</name>
<feature type="region of interest" description="Disordered" evidence="1">
    <location>
        <begin position="35"/>
        <end position="175"/>
    </location>
</feature>
<evidence type="ECO:0000256" key="1">
    <source>
        <dbReference type="SAM" id="MobiDB-lite"/>
    </source>
</evidence>
<evidence type="ECO:0000256" key="2">
    <source>
        <dbReference type="SAM" id="SignalP"/>
    </source>
</evidence>
<organism evidence="3">
    <name type="scientific">Rhipicephalus appendiculatus</name>
    <name type="common">Brown ear tick</name>
    <dbReference type="NCBI Taxonomy" id="34631"/>
    <lineage>
        <taxon>Eukaryota</taxon>
        <taxon>Metazoa</taxon>
        <taxon>Ecdysozoa</taxon>
        <taxon>Arthropoda</taxon>
        <taxon>Chelicerata</taxon>
        <taxon>Arachnida</taxon>
        <taxon>Acari</taxon>
        <taxon>Parasitiformes</taxon>
        <taxon>Ixodida</taxon>
        <taxon>Ixodoidea</taxon>
        <taxon>Ixodidae</taxon>
        <taxon>Rhipicephalinae</taxon>
        <taxon>Rhipicephalus</taxon>
        <taxon>Rhipicephalus</taxon>
    </lineage>
</organism>
<feature type="compositionally biased region" description="Low complexity" evidence="1">
    <location>
        <begin position="73"/>
        <end position="90"/>
    </location>
</feature>
<feature type="chain" id="PRO_5007284761" evidence="2">
    <location>
        <begin position="31"/>
        <end position="189"/>
    </location>
</feature>
<proteinExistence type="predicted"/>
<feature type="compositionally biased region" description="Pro residues" evidence="1">
    <location>
        <begin position="123"/>
        <end position="136"/>
    </location>
</feature>
<feature type="signal peptide" evidence="2">
    <location>
        <begin position="1"/>
        <end position="30"/>
    </location>
</feature>
<dbReference type="EMBL" id="GEDV01011243">
    <property type="protein sequence ID" value="JAP77314.1"/>
    <property type="molecule type" value="Transcribed_RNA"/>
</dbReference>
<feature type="compositionally biased region" description="Pro residues" evidence="1">
    <location>
        <begin position="101"/>
        <end position="113"/>
    </location>
</feature>
<sequence>MKYFRRNIATFLVSLLVLLALVKVPTCVLAGQIPSSRRRQQPPGIANLLYSPGPSRRSPSLHGPPSAPPSPPQGRGSLPGLQTPLGLQLPHSTAHDGRPLSPSPPLGRPPTAPSSPQHRRSPSSPPPLRRSPPVPSSPRQNRGTLPRPPSPLGLSSIHHTVHHGRPASKMQKRLRDMRYSNFGVRIKPP</sequence>
<accession>A0A131YDB0</accession>
<evidence type="ECO:0000313" key="3">
    <source>
        <dbReference type="EMBL" id="JAP77314.1"/>
    </source>
</evidence>